<dbReference type="RefSeq" id="XP_008805486.2">
    <property type="nucleotide sequence ID" value="XM_008807264.4"/>
</dbReference>
<accession>A0A8B7CSD3</accession>
<dbReference type="PANTHER" id="PTHR33450">
    <property type="entry name" value="EMB|CAB67623.1-RELATED"/>
    <property type="match status" value="1"/>
</dbReference>
<sequence>MKSYKHMDKEANQRFLKKGPSVIWFHLSGICVAQPVYKVIWGSQTEVLDLMAHQPHLNSLHSLNPFTVKTPYPSSTSSKIKTLLQSYVFRHVCHVFHAIINARSMVMELLNEKNSMAANHTIKLRRKKNKKLLGSIRMHFSWSSSHVIPMPEPASMEVFGASHMYYDPTWNSIISTEEGDEDIELPLSGYLHWLEEKNSEASVRDDDGSEIDQLAEKFIASCHEKFRLEKQESYRRYQEMLARSI</sequence>
<evidence type="ECO:0000313" key="1">
    <source>
        <dbReference type="Proteomes" id="UP000228380"/>
    </source>
</evidence>
<dbReference type="AlphaFoldDB" id="A0A8B7CSD3"/>
<dbReference type="KEGG" id="pda:103718438"/>
<dbReference type="GeneID" id="103718438"/>
<dbReference type="InterPro" id="IPR008480">
    <property type="entry name" value="DUF761_pln"/>
</dbReference>
<dbReference type="Pfam" id="PF05553">
    <property type="entry name" value="DUF761"/>
    <property type="match status" value="1"/>
</dbReference>
<dbReference type="PANTHER" id="PTHR33450:SF4">
    <property type="entry name" value="OS04G0665666 PROTEIN"/>
    <property type="match status" value="1"/>
</dbReference>
<keyword evidence="1" id="KW-1185">Reference proteome</keyword>
<evidence type="ECO:0000313" key="2">
    <source>
        <dbReference type="RefSeq" id="XP_008805486.2"/>
    </source>
</evidence>
<gene>
    <name evidence="2" type="primary">LOC103718438</name>
</gene>
<reference evidence="1" key="1">
    <citation type="journal article" date="2019" name="Nat. Commun.">
        <title>Genome-wide association mapping of date palm fruit traits.</title>
        <authorList>
            <person name="Hazzouri K.M."/>
            <person name="Gros-Balthazard M."/>
            <person name="Flowers J.M."/>
            <person name="Copetti D."/>
            <person name="Lemansour A."/>
            <person name="Lebrun M."/>
            <person name="Masmoudi K."/>
            <person name="Ferrand S."/>
            <person name="Dhar M.I."/>
            <person name="Fresquez Z.A."/>
            <person name="Rosas U."/>
            <person name="Zhang J."/>
            <person name="Talag J."/>
            <person name="Lee S."/>
            <person name="Kudrna D."/>
            <person name="Powell R.F."/>
            <person name="Leitch I.J."/>
            <person name="Krueger R.R."/>
            <person name="Wing R.A."/>
            <person name="Amiri K.M.A."/>
            <person name="Purugganan M.D."/>
        </authorList>
    </citation>
    <scope>NUCLEOTIDE SEQUENCE [LARGE SCALE GENOMIC DNA]</scope>
    <source>
        <strain evidence="1">cv. Khalas</strain>
    </source>
</reference>
<reference evidence="2" key="2">
    <citation type="submission" date="2025-08" db="UniProtKB">
        <authorList>
            <consortium name="RefSeq"/>
        </authorList>
    </citation>
    <scope>IDENTIFICATION</scope>
    <source>
        <tissue evidence="2">Young leaves</tissue>
    </source>
</reference>
<dbReference type="OrthoDB" id="1104789at2759"/>
<proteinExistence type="predicted"/>
<name>A0A8B7CSD3_PHODC</name>
<protein>
    <submittedName>
        <fullName evidence="2">Uncharacterized protein LOC103718438</fullName>
    </submittedName>
</protein>
<dbReference type="Proteomes" id="UP000228380">
    <property type="component" value="Chromosome 1"/>
</dbReference>
<organism evidence="1 2">
    <name type="scientific">Phoenix dactylifera</name>
    <name type="common">Date palm</name>
    <dbReference type="NCBI Taxonomy" id="42345"/>
    <lineage>
        <taxon>Eukaryota</taxon>
        <taxon>Viridiplantae</taxon>
        <taxon>Streptophyta</taxon>
        <taxon>Embryophyta</taxon>
        <taxon>Tracheophyta</taxon>
        <taxon>Spermatophyta</taxon>
        <taxon>Magnoliopsida</taxon>
        <taxon>Liliopsida</taxon>
        <taxon>Arecaceae</taxon>
        <taxon>Coryphoideae</taxon>
        <taxon>Phoeniceae</taxon>
        <taxon>Phoenix</taxon>
    </lineage>
</organism>